<dbReference type="Gene3D" id="1.10.10.10">
    <property type="entry name" value="Winged helix-like DNA-binding domain superfamily/Winged helix DNA-binding domain"/>
    <property type="match status" value="1"/>
</dbReference>
<dbReference type="InterPro" id="IPR036390">
    <property type="entry name" value="WH_DNA-bd_sf"/>
</dbReference>
<evidence type="ECO:0000313" key="2">
    <source>
        <dbReference type="EMBL" id="BAB72058.1"/>
    </source>
</evidence>
<dbReference type="PANTHER" id="PTHR33169:SF14">
    <property type="entry name" value="TRANSCRIPTIONAL REGULATOR RV3488"/>
    <property type="match status" value="1"/>
</dbReference>
<gene>
    <name evidence="2" type="primary">aclS</name>
</gene>
<dbReference type="Pfam" id="PF03551">
    <property type="entry name" value="PadR"/>
    <property type="match status" value="1"/>
</dbReference>
<dbReference type="SUPFAM" id="SSF46785">
    <property type="entry name" value="Winged helix' DNA-binding domain"/>
    <property type="match status" value="1"/>
</dbReference>
<name>Q8VWA1_STRGJ</name>
<dbReference type="EMBL" id="AB008466">
    <property type="protein sequence ID" value="BAB72058.1"/>
    <property type="molecule type" value="Genomic_DNA"/>
</dbReference>
<dbReference type="AlphaFoldDB" id="Q8VWA1"/>
<dbReference type="PANTHER" id="PTHR33169">
    <property type="entry name" value="PADR-FAMILY TRANSCRIPTIONAL REGULATOR"/>
    <property type="match status" value="1"/>
</dbReference>
<proteinExistence type="predicted"/>
<protein>
    <submittedName>
        <fullName evidence="2">AclS</fullName>
    </submittedName>
</protein>
<reference evidence="2" key="1">
    <citation type="journal article" date="2002" name="J. Bacteriol.">
        <title>Expression, purification, and characterization of AknX anthrone oxygenase, which is involved in aklavinone biosynthesis in Streptomyces galilaeus.</title>
        <authorList>
            <person name="Chung J."/>
            <person name="Fujii I."/>
            <person name="Tsukamoto N."/>
            <person name="Sankawa U."/>
            <person name="Ebizuka Y."/>
        </authorList>
    </citation>
    <scope>NUCLEOTIDE SEQUENCE</scope>
    <source>
        <strain evidence="2">3AR-33</strain>
    </source>
</reference>
<feature type="domain" description="Transcription regulator PadR N-terminal" evidence="1">
    <location>
        <begin position="10"/>
        <end position="82"/>
    </location>
</feature>
<organism evidence="2">
    <name type="scientific">Streptomyces galilaeus</name>
    <dbReference type="NCBI Taxonomy" id="33899"/>
    <lineage>
        <taxon>Bacteria</taxon>
        <taxon>Bacillati</taxon>
        <taxon>Actinomycetota</taxon>
        <taxon>Actinomycetes</taxon>
        <taxon>Kitasatosporales</taxon>
        <taxon>Streptomycetaceae</taxon>
        <taxon>Streptomyces</taxon>
    </lineage>
</organism>
<evidence type="ECO:0000259" key="1">
    <source>
        <dbReference type="Pfam" id="PF03551"/>
    </source>
</evidence>
<dbReference type="InterPro" id="IPR005149">
    <property type="entry name" value="Tscrpt_reg_PadR_N"/>
</dbReference>
<sequence length="213" mass="23807">MTMSATRLLVLGVVRGFGRTHGYRVRAELLSWGIDDWANVKPGSIYHALRQLAKDGLLEASEIMDWPGRVDYSVTPEGDEEFFRLLVDALERPERRDDTLRAGLALMPALSRDRAVAALSRRLGVLEAQRAVLLKESGTARAEGLPPQLAELWRMRMRYADLGVEWTRDLLERVSSGEYELAGQDRSRPLRDAGLPACARCSVGALTGLHMRH</sequence>
<accession>Q8VWA1</accession>
<dbReference type="InterPro" id="IPR036388">
    <property type="entry name" value="WH-like_DNA-bd_sf"/>
</dbReference>
<dbReference type="InterPro" id="IPR052509">
    <property type="entry name" value="Metal_resp_DNA-bind_regulator"/>
</dbReference>